<keyword evidence="10" id="KW-1185">Reference proteome</keyword>
<reference evidence="9 10" key="1">
    <citation type="journal article" date="2018" name="PLoS Pathog.">
        <title>Evolution of structural diversity of trichothecenes, a family of toxins produced by plant pathogenic and entomopathogenic fungi.</title>
        <authorList>
            <person name="Proctor R.H."/>
            <person name="McCormick S.P."/>
            <person name="Kim H.S."/>
            <person name="Cardoza R.E."/>
            <person name="Stanley A.M."/>
            <person name="Lindo L."/>
            <person name="Kelly A."/>
            <person name="Brown D.W."/>
            <person name="Lee T."/>
            <person name="Vaughan M.M."/>
            <person name="Alexander N.J."/>
            <person name="Busman M."/>
            <person name="Gutierrez S."/>
        </authorList>
    </citation>
    <scope>NUCLEOTIDE SEQUENCE [LARGE SCALE GENOMIC DNA]</scope>
    <source>
        <strain evidence="9 10">NRRL 13405</strain>
    </source>
</reference>
<dbReference type="PANTHER" id="PTHR33048">
    <property type="entry name" value="PTH11-LIKE INTEGRAL MEMBRANE PROTEIN (AFU_ORTHOLOGUE AFUA_5G11245)"/>
    <property type="match status" value="1"/>
</dbReference>
<dbReference type="AlphaFoldDB" id="A0A395MRX8"/>
<evidence type="ECO:0000256" key="4">
    <source>
        <dbReference type="ARBA" id="ARBA00023136"/>
    </source>
</evidence>
<evidence type="ECO:0000256" key="6">
    <source>
        <dbReference type="SAM" id="MobiDB-lite"/>
    </source>
</evidence>
<keyword evidence="4 7" id="KW-0472">Membrane</keyword>
<organism evidence="9 10">
    <name type="scientific">Fusarium flagelliforme</name>
    <dbReference type="NCBI Taxonomy" id="2675880"/>
    <lineage>
        <taxon>Eukaryota</taxon>
        <taxon>Fungi</taxon>
        <taxon>Dikarya</taxon>
        <taxon>Ascomycota</taxon>
        <taxon>Pezizomycotina</taxon>
        <taxon>Sordariomycetes</taxon>
        <taxon>Hypocreomycetidae</taxon>
        <taxon>Hypocreales</taxon>
        <taxon>Nectriaceae</taxon>
        <taxon>Fusarium</taxon>
        <taxon>Fusarium incarnatum-equiseti species complex</taxon>
    </lineage>
</organism>
<feature type="transmembrane region" description="Helical" evidence="7">
    <location>
        <begin position="232"/>
        <end position="253"/>
    </location>
</feature>
<keyword evidence="2 7" id="KW-0812">Transmembrane</keyword>
<gene>
    <name evidence="9" type="ORF">FIE12Z_5070</name>
</gene>
<comment type="caution">
    <text evidence="9">The sequence shown here is derived from an EMBL/GenBank/DDBJ whole genome shotgun (WGS) entry which is preliminary data.</text>
</comment>
<dbReference type="GO" id="GO:0016020">
    <property type="term" value="C:membrane"/>
    <property type="evidence" value="ECO:0007669"/>
    <property type="project" value="UniProtKB-SubCell"/>
</dbReference>
<dbReference type="PANTHER" id="PTHR33048:SF96">
    <property type="entry name" value="INTEGRAL MEMBRANE PROTEIN"/>
    <property type="match status" value="1"/>
</dbReference>
<feature type="domain" description="Rhodopsin" evidence="8">
    <location>
        <begin position="57"/>
        <end position="295"/>
    </location>
</feature>
<evidence type="ECO:0000256" key="2">
    <source>
        <dbReference type="ARBA" id="ARBA00022692"/>
    </source>
</evidence>
<protein>
    <submittedName>
        <fullName evidence="9">Integral membrane protein</fullName>
    </submittedName>
</protein>
<keyword evidence="3 7" id="KW-1133">Transmembrane helix</keyword>
<feature type="transmembrane region" description="Helical" evidence="7">
    <location>
        <begin position="151"/>
        <end position="173"/>
    </location>
</feature>
<comment type="similarity">
    <text evidence="5">Belongs to the SAT4 family.</text>
</comment>
<feature type="transmembrane region" description="Helical" evidence="7">
    <location>
        <begin position="70"/>
        <end position="92"/>
    </location>
</feature>
<feature type="transmembrane region" description="Helical" evidence="7">
    <location>
        <begin position="123"/>
        <end position="144"/>
    </location>
</feature>
<dbReference type="InterPro" id="IPR049326">
    <property type="entry name" value="Rhodopsin_dom_fungi"/>
</dbReference>
<feature type="transmembrane region" description="Helical" evidence="7">
    <location>
        <begin position="274"/>
        <end position="294"/>
    </location>
</feature>
<evidence type="ECO:0000256" key="5">
    <source>
        <dbReference type="ARBA" id="ARBA00038359"/>
    </source>
</evidence>
<dbReference type="Pfam" id="PF20684">
    <property type="entry name" value="Fung_rhodopsin"/>
    <property type="match status" value="1"/>
</dbReference>
<proteinExistence type="inferred from homology"/>
<evidence type="ECO:0000256" key="1">
    <source>
        <dbReference type="ARBA" id="ARBA00004141"/>
    </source>
</evidence>
<evidence type="ECO:0000313" key="9">
    <source>
        <dbReference type="EMBL" id="RFN50686.1"/>
    </source>
</evidence>
<evidence type="ECO:0000313" key="10">
    <source>
        <dbReference type="Proteomes" id="UP000265631"/>
    </source>
</evidence>
<feature type="transmembrane region" description="Helical" evidence="7">
    <location>
        <begin position="35"/>
        <end position="54"/>
    </location>
</feature>
<dbReference type="InterPro" id="IPR052337">
    <property type="entry name" value="SAT4-like"/>
</dbReference>
<dbReference type="EMBL" id="PXXK01000129">
    <property type="protein sequence ID" value="RFN50686.1"/>
    <property type="molecule type" value="Genomic_DNA"/>
</dbReference>
<evidence type="ECO:0000256" key="3">
    <source>
        <dbReference type="ARBA" id="ARBA00022989"/>
    </source>
</evidence>
<accession>A0A395MRX8</accession>
<feature type="region of interest" description="Disordered" evidence="6">
    <location>
        <begin position="306"/>
        <end position="344"/>
    </location>
</feature>
<name>A0A395MRX8_9HYPO</name>
<evidence type="ECO:0000259" key="8">
    <source>
        <dbReference type="Pfam" id="PF20684"/>
    </source>
</evidence>
<dbReference type="Proteomes" id="UP000265631">
    <property type="component" value="Unassembled WGS sequence"/>
</dbReference>
<sequence>MAVESLDGLTGEEIAKIAYAQHSIQPSGLGAVCEVLIYVFGIICTVVVALRAYVRTFRVKNDRTWRLNDYLAVIGFLPYIPASVLGILSVHYGTGATDTTLNTYPNRNFLTVRGMEYLILYELIYYASSTLTKFAIAVTILYICVERRYKYIMYTIMSLMAITSCICVVWFFVNCVPFQGYWNPGVGECKSADGFLNLSYVGTAAQVASDWACATTPLFVVWKLQMTRRSKVAVVAVLGLGVLASVAALMRIISYKYIDIRKYPDDHYVAQGRLLLWSVLEASLAIIACSLPSLKVFGGCFARSMDRSKGTPKPKLPYDGSTPLHTLSPGGHTRTQVSGKGNWDRLHDDDSSARHIIVENQVEVDSRSMHDSYKASNTTFN</sequence>
<evidence type="ECO:0000256" key="7">
    <source>
        <dbReference type="SAM" id="Phobius"/>
    </source>
</evidence>
<comment type="subcellular location">
    <subcellularLocation>
        <location evidence="1">Membrane</location>
        <topology evidence="1">Multi-pass membrane protein</topology>
    </subcellularLocation>
</comment>